<dbReference type="SMART" id="SM01179">
    <property type="entry name" value="DUF862"/>
    <property type="match status" value="1"/>
</dbReference>
<feature type="domain" description="PPPDE" evidence="6">
    <location>
        <begin position="7"/>
        <end position="145"/>
    </location>
</feature>
<gene>
    <name evidence="7" type="ORF">SYNPS1DRAFT_13846</name>
</gene>
<evidence type="ECO:0000259" key="5">
    <source>
        <dbReference type="PROSITE" id="PS51352"/>
    </source>
</evidence>
<dbReference type="Gene3D" id="3.90.1720.30">
    <property type="entry name" value="PPPDE domains"/>
    <property type="match status" value="1"/>
</dbReference>
<dbReference type="InterPro" id="IPR008580">
    <property type="entry name" value="PPPDE_dom"/>
</dbReference>
<reference evidence="8" key="1">
    <citation type="journal article" date="2018" name="Nat. Microbiol.">
        <title>Leveraging single-cell genomics to expand the fungal tree of life.</title>
        <authorList>
            <person name="Ahrendt S.R."/>
            <person name="Quandt C.A."/>
            <person name="Ciobanu D."/>
            <person name="Clum A."/>
            <person name="Salamov A."/>
            <person name="Andreopoulos B."/>
            <person name="Cheng J.F."/>
            <person name="Woyke T."/>
            <person name="Pelin A."/>
            <person name="Henrissat B."/>
            <person name="Reynolds N.K."/>
            <person name="Benny G.L."/>
            <person name="Smith M.E."/>
            <person name="James T.Y."/>
            <person name="Grigoriev I.V."/>
        </authorList>
    </citation>
    <scope>NUCLEOTIDE SEQUENCE [LARGE SCALE GENOMIC DNA]</scope>
    <source>
        <strain evidence="8">Benny S71-1</strain>
    </source>
</reference>
<dbReference type="Pfam" id="PF05903">
    <property type="entry name" value="Peptidase_C97"/>
    <property type="match status" value="1"/>
</dbReference>
<feature type="domain" description="Thioredoxin" evidence="5">
    <location>
        <begin position="154"/>
        <end position="291"/>
    </location>
</feature>
<evidence type="ECO:0000313" key="7">
    <source>
        <dbReference type="EMBL" id="RKP26690.1"/>
    </source>
</evidence>
<dbReference type="InterPro" id="IPR013535">
    <property type="entry name" value="PUL_dom"/>
</dbReference>
<dbReference type="Gene3D" id="3.40.30.10">
    <property type="entry name" value="Glutaredoxin"/>
    <property type="match status" value="1"/>
</dbReference>
<dbReference type="AlphaFoldDB" id="A0A4P9Z521"/>
<dbReference type="InterPro" id="IPR013766">
    <property type="entry name" value="Thioredoxin_domain"/>
</dbReference>
<dbReference type="PANTHER" id="PTHR12378">
    <property type="entry name" value="DESUMOYLATING ISOPEPTIDASE"/>
    <property type="match status" value="1"/>
</dbReference>
<name>A0A4P9Z521_9FUNG</name>
<dbReference type="OrthoDB" id="21221at2759"/>
<evidence type="ECO:0000256" key="4">
    <source>
        <dbReference type="SAM" id="MobiDB-lite"/>
    </source>
</evidence>
<dbReference type="Pfam" id="PF00085">
    <property type="entry name" value="Thioredoxin"/>
    <property type="match status" value="1"/>
</dbReference>
<feature type="region of interest" description="Disordered" evidence="4">
    <location>
        <begin position="573"/>
        <end position="630"/>
    </location>
</feature>
<dbReference type="Pfam" id="PF08324">
    <property type="entry name" value="PUL"/>
    <property type="match status" value="1"/>
</dbReference>
<accession>A0A4P9Z521</accession>
<dbReference type="PROSITE" id="PS51352">
    <property type="entry name" value="THIOREDOXIN_2"/>
    <property type="match status" value="1"/>
</dbReference>
<dbReference type="InterPro" id="IPR017937">
    <property type="entry name" value="Thioredoxin_CS"/>
</dbReference>
<dbReference type="GO" id="GO:0006508">
    <property type="term" value="P:proteolysis"/>
    <property type="evidence" value="ECO:0007669"/>
    <property type="project" value="UniProtKB-KW"/>
</dbReference>
<dbReference type="SUPFAM" id="SSF52833">
    <property type="entry name" value="Thioredoxin-like"/>
    <property type="match status" value="1"/>
</dbReference>
<evidence type="ECO:0000256" key="1">
    <source>
        <dbReference type="ARBA" id="ARBA00008140"/>
    </source>
</evidence>
<keyword evidence="3" id="KW-0378">Hydrolase</keyword>
<evidence type="ECO:0000259" key="6">
    <source>
        <dbReference type="PROSITE" id="PS51858"/>
    </source>
</evidence>
<dbReference type="EMBL" id="KZ989358">
    <property type="protein sequence ID" value="RKP26690.1"/>
    <property type="molecule type" value="Genomic_DNA"/>
</dbReference>
<dbReference type="InterPro" id="IPR042266">
    <property type="entry name" value="PPPDE_sf"/>
</dbReference>
<dbReference type="GO" id="GO:0008233">
    <property type="term" value="F:peptidase activity"/>
    <property type="evidence" value="ECO:0007669"/>
    <property type="project" value="UniProtKB-KW"/>
</dbReference>
<evidence type="ECO:0000256" key="2">
    <source>
        <dbReference type="ARBA" id="ARBA00022670"/>
    </source>
</evidence>
<keyword evidence="8" id="KW-1185">Reference proteome</keyword>
<keyword evidence="2" id="KW-0645">Protease</keyword>
<dbReference type="Proteomes" id="UP000278143">
    <property type="component" value="Unassembled WGS sequence"/>
</dbReference>
<sequence>MADNEGHPVKLYVYDLSRGMAQAMSISLTGRQIGRHTSVVVYGQEYYFGQGIQVDRPGTTVHGNPLRVIDMGVTFLPQEIFVEFLENIRERFSAEKYHLLDHNCNTFSSEAIRFLVDKSIPEYITDLPADFLRTPFGQQMRPLIESFFGPSQLRPAAIPAAQPTAPSSVKEAALVPKRLLYEARNLATLNNLLSSNRAVVVYFTSQGCPPCRVIAPEFQRLITDPEDFDGTVARKPIIGVTVDTGAAYDIAMHYQIRGTPTFMFFLDGKKDHEFSGANLPELKSSISLLRFTAYPPHPHEKLDLPALKRFSAAPILFATPPKTAAAFGKLREFITAYEALGGRTLLGESHRQHFESLEQCLPTDKAFPLLDLVRVILLSRAGRAHYASSKGGFLTNALLQNIARIQLLTGAIHCCRFNAACHLFVEPATSDWTLSTAKYSLPPVGYDTKSTVSPHEVITGLLVQSLLAEDASTRRAAASLAFNVATRVCELRAGTEHSEGGVISDAAETNIQNDDAWLIECASAVVEALRNEGDEEIGKQRRDDMQCHFTEQAWRHHLRHACSVPPGLGTGTSCSPGTTESFPAAPGARSVCTGSGKKRRSSQARRGAPDAQRSGPSVRDGECMSILDSK</sequence>
<proteinExistence type="inferred from homology"/>
<evidence type="ECO:0000313" key="8">
    <source>
        <dbReference type="Proteomes" id="UP000278143"/>
    </source>
</evidence>
<dbReference type="PROSITE" id="PS51858">
    <property type="entry name" value="PPPDE"/>
    <property type="match status" value="1"/>
</dbReference>
<comment type="similarity">
    <text evidence="1">Belongs to the DeSI family.</text>
</comment>
<dbReference type="PROSITE" id="PS00194">
    <property type="entry name" value="THIOREDOXIN_1"/>
    <property type="match status" value="1"/>
</dbReference>
<protein>
    <submittedName>
        <fullName evidence="7">PPPDE putative peptidase domain-containing protein</fullName>
    </submittedName>
</protein>
<evidence type="ECO:0000256" key="3">
    <source>
        <dbReference type="ARBA" id="ARBA00022801"/>
    </source>
</evidence>
<dbReference type="InterPro" id="IPR036249">
    <property type="entry name" value="Thioredoxin-like_sf"/>
</dbReference>
<dbReference type="GO" id="GO:0070646">
    <property type="term" value="P:protein modification by small protein removal"/>
    <property type="evidence" value="ECO:0007669"/>
    <property type="project" value="TreeGrafter"/>
</dbReference>
<dbReference type="InterPro" id="IPR011989">
    <property type="entry name" value="ARM-like"/>
</dbReference>
<dbReference type="CDD" id="cd02947">
    <property type="entry name" value="TRX_family"/>
    <property type="match status" value="1"/>
</dbReference>
<dbReference type="PANTHER" id="PTHR12378:SF7">
    <property type="entry name" value="DESUMOYLATING ISOPEPTIDASE 1"/>
    <property type="match status" value="1"/>
</dbReference>
<organism evidence="7 8">
    <name type="scientific">Syncephalis pseudoplumigaleata</name>
    <dbReference type="NCBI Taxonomy" id="1712513"/>
    <lineage>
        <taxon>Eukaryota</taxon>
        <taxon>Fungi</taxon>
        <taxon>Fungi incertae sedis</taxon>
        <taxon>Zoopagomycota</taxon>
        <taxon>Zoopagomycotina</taxon>
        <taxon>Zoopagomycetes</taxon>
        <taxon>Zoopagales</taxon>
        <taxon>Piptocephalidaceae</taxon>
        <taxon>Syncephalis</taxon>
    </lineage>
</organism>
<dbReference type="Gene3D" id="1.25.10.10">
    <property type="entry name" value="Leucine-rich Repeat Variant"/>
    <property type="match status" value="1"/>
</dbReference>